<dbReference type="FunFam" id="1.10.10.10:FF:000001">
    <property type="entry name" value="LysR family transcriptional regulator"/>
    <property type="match status" value="1"/>
</dbReference>
<dbReference type="GO" id="GO:0032993">
    <property type="term" value="C:protein-DNA complex"/>
    <property type="evidence" value="ECO:0007669"/>
    <property type="project" value="TreeGrafter"/>
</dbReference>
<evidence type="ECO:0000256" key="1">
    <source>
        <dbReference type="ARBA" id="ARBA00009437"/>
    </source>
</evidence>
<dbReference type="RefSeq" id="WP_420041095.1">
    <property type="nucleotide sequence ID" value="NZ_CP128986.1"/>
</dbReference>
<proteinExistence type="inferred from homology"/>
<dbReference type="PANTHER" id="PTHR30346">
    <property type="entry name" value="TRANSCRIPTIONAL DUAL REGULATOR HCAR-RELATED"/>
    <property type="match status" value="1"/>
</dbReference>
<comment type="similarity">
    <text evidence="1">Belongs to the LysR transcriptional regulatory family.</text>
</comment>
<dbReference type="EMBL" id="CP128986">
    <property type="protein sequence ID" value="WOC11813.1"/>
    <property type="molecule type" value="Genomic_DNA"/>
</dbReference>
<evidence type="ECO:0000256" key="5">
    <source>
        <dbReference type="ARBA" id="ARBA00023163"/>
    </source>
</evidence>
<dbReference type="SUPFAM" id="SSF53850">
    <property type="entry name" value="Periplasmic binding protein-like II"/>
    <property type="match status" value="1"/>
</dbReference>
<dbReference type="Gene3D" id="3.40.190.290">
    <property type="match status" value="1"/>
</dbReference>
<dbReference type="Gene3D" id="1.10.10.10">
    <property type="entry name" value="Winged helix-like DNA-binding domain superfamily/Winged helix DNA-binding domain"/>
    <property type="match status" value="1"/>
</dbReference>
<keyword evidence="5" id="KW-0804">Transcription</keyword>
<dbReference type="Pfam" id="PF03466">
    <property type="entry name" value="LysR_substrate"/>
    <property type="match status" value="1"/>
</dbReference>
<dbReference type="GO" id="GO:0003700">
    <property type="term" value="F:DNA-binding transcription factor activity"/>
    <property type="evidence" value="ECO:0007669"/>
    <property type="project" value="InterPro"/>
</dbReference>
<accession>A0AA97GT82</accession>
<dbReference type="PANTHER" id="PTHR30346:SF28">
    <property type="entry name" value="HTH-TYPE TRANSCRIPTIONAL REGULATOR CYNR"/>
    <property type="match status" value="1"/>
</dbReference>
<name>A0AA97GT82_9ACTN</name>
<reference evidence="7" key="1">
    <citation type="submission" date="2023-06" db="EMBL/GenBank/DDBJ databases">
        <title>Gordonia sp. nov. and Pseudochrobactrum sp. nov., two species isolated from the burying beetle Nicrophorus vespilloides.</title>
        <authorList>
            <person name="Poehlein A."/>
            <person name="Guzman J."/>
            <person name="Daniel R."/>
            <person name="Vilcinskas A."/>
        </authorList>
    </citation>
    <scope>NUCLEOTIDE SEQUENCE</scope>
    <source>
        <strain evidence="7">MP11Mi</strain>
    </source>
</reference>
<feature type="domain" description="HTH lysR-type" evidence="6">
    <location>
        <begin position="1"/>
        <end position="58"/>
    </location>
</feature>
<evidence type="ECO:0000256" key="4">
    <source>
        <dbReference type="ARBA" id="ARBA00023159"/>
    </source>
</evidence>
<dbReference type="SUPFAM" id="SSF46785">
    <property type="entry name" value="Winged helix' DNA-binding domain"/>
    <property type="match status" value="1"/>
</dbReference>
<organism evidence="7">
    <name type="scientific">Gordonia sp. MP11Mi</name>
    <dbReference type="NCBI Taxonomy" id="3022769"/>
    <lineage>
        <taxon>Bacteria</taxon>
        <taxon>Bacillati</taxon>
        <taxon>Actinomycetota</taxon>
        <taxon>Actinomycetes</taxon>
        <taxon>Mycobacteriales</taxon>
        <taxon>Gordoniaceae</taxon>
        <taxon>Gordonia</taxon>
    </lineage>
</organism>
<dbReference type="AlphaFoldDB" id="A0AA97GT82"/>
<keyword evidence="4" id="KW-0010">Activator</keyword>
<dbReference type="InterPro" id="IPR000847">
    <property type="entry name" value="LysR_HTH_N"/>
</dbReference>
<dbReference type="InterPro" id="IPR036390">
    <property type="entry name" value="WH_DNA-bd_sf"/>
</dbReference>
<sequence length="292" mass="29767">MELHQLRYLVAVADLGSFTAAAAHLHVSQSGVSAQIAKLEHEVGHRLLDRRGRTVSVTAAGHEVLPHARAALASIATIAAVSDELSGVVRGSLRLGTVIGCTIPGYLAGFAAFRRTHPGVRISVVEGNSDLLIDDLATGRLDVALVTHTAPLPDAVTGLTVIREPLAVVVPRGHPWADRGAVTCAELVDVTVLSLPPGTGVRSALTSTCAAARVEVTPAVAAHSPDSVLALVELGSGVGVLTAAMAAGRDTLAAIPVEDSVETSLSLAVSSTPSAAARALTTALTKELATDR</sequence>
<dbReference type="InterPro" id="IPR036388">
    <property type="entry name" value="WH-like_DNA-bd_sf"/>
</dbReference>
<evidence type="ECO:0000313" key="7">
    <source>
        <dbReference type="EMBL" id="WOC11813.1"/>
    </source>
</evidence>
<dbReference type="InterPro" id="IPR005119">
    <property type="entry name" value="LysR_subst-bd"/>
</dbReference>
<protein>
    <submittedName>
        <fullName evidence="7">HTH-type transcriptional regulator GltC</fullName>
    </submittedName>
</protein>
<evidence type="ECO:0000256" key="2">
    <source>
        <dbReference type="ARBA" id="ARBA00023015"/>
    </source>
</evidence>
<dbReference type="GO" id="GO:0003677">
    <property type="term" value="F:DNA binding"/>
    <property type="evidence" value="ECO:0007669"/>
    <property type="project" value="UniProtKB-KW"/>
</dbReference>
<dbReference type="PRINTS" id="PR00039">
    <property type="entry name" value="HTHLYSR"/>
</dbReference>
<evidence type="ECO:0000259" key="6">
    <source>
        <dbReference type="PROSITE" id="PS50931"/>
    </source>
</evidence>
<keyword evidence="3" id="KW-0238">DNA-binding</keyword>
<evidence type="ECO:0000256" key="3">
    <source>
        <dbReference type="ARBA" id="ARBA00023125"/>
    </source>
</evidence>
<dbReference type="Pfam" id="PF00126">
    <property type="entry name" value="HTH_1"/>
    <property type="match status" value="1"/>
</dbReference>
<keyword evidence="2" id="KW-0805">Transcription regulation</keyword>
<gene>
    <name evidence="7" type="primary">gltC_2</name>
    <name evidence="7" type="ORF">MP11Mi_08930</name>
</gene>
<dbReference type="PROSITE" id="PS50931">
    <property type="entry name" value="HTH_LYSR"/>
    <property type="match status" value="1"/>
</dbReference>